<protein>
    <submittedName>
        <fullName evidence="2">DUF4180 domain-containing protein</fullName>
    </submittedName>
</protein>
<evidence type="ECO:0000313" key="3">
    <source>
        <dbReference type="Proteomes" id="UP001595755"/>
    </source>
</evidence>
<accession>A0ABV8SIZ8</accession>
<dbReference type="InterPro" id="IPR025438">
    <property type="entry name" value="DUF4180"/>
</dbReference>
<evidence type="ECO:0000313" key="2">
    <source>
        <dbReference type="EMBL" id="MFC4306962.1"/>
    </source>
</evidence>
<reference evidence="3" key="1">
    <citation type="journal article" date="2019" name="Int. J. Syst. Evol. Microbiol.">
        <title>The Global Catalogue of Microorganisms (GCM) 10K type strain sequencing project: providing services to taxonomists for standard genome sequencing and annotation.</title>
        <authorList>
            <consortium name="The Broad Institute Genomics Platform"/>
            <consortium name="The Broad Institute Genome Sequencing Center for Infectious Disease"/>
            <person name="Wu L."/>
            <person name="Ma J."/>
        </authorList>
    </citation>
    <scope>NUCLEOTIDE SEQUENCE [LARGE SCALE GENOMIC DNA]</scope>
    <source>
        <strain evidence="3">CGMCC 4.1641</strain>
    </source>
</reference>
<feature type="domain" description="DUF4180" evidence="1">
    <location>
        <begin position="18"/>
        <end position="127"/>
    </location>
</feature>
<name>A0ABV8SIZ8_9BACL</name>
<evidence type="ECO:0000259" key="1">
    <source>
        <dbReference type="Pfam" id="PF13788"/>
    </source>
</evidence>
<proteinExistence type="predicted"/>
<gene>
    <name evidence="2" type="ORF">ACFO1S_26420</name>
</gene>
<dbReference type="Pfam" id="PF13788">
    <property type="entry name" value="DUF4180"/>
    <property type="match status" value="1"/>
</dbReference>
<organism evidence="2 3">
    <name type="scientific">Cohnella boryungensis</name>
    <dbReference type="NCBI Taxonomy" id="768479"/>
    <lineage>
        <taxon>Bacteria</taxon>
        <taxon>Bacillati</taxon>
        <taxon>Bacillota</taxon>
        <taxon>Bacilli</taxon>
        <taxon>Bacillales</taxon>
        <taxon>Paenibacillaceae</taxon>
        <taxon>Cohnella</taxon>
    </lineage>
</organism>
<keyword evidence="3" id="KW-1185">Reference proteome</keyword>
<dbReference type="EMBL" id="JBHSED010000070">
    <property type="protein sequence ID" value="MFC4306962.1"/>
    <property type="molecule type" value="Genomic_DNA"/>
</dbReference>
<dbReference type="Proteomes" id="UP001595755">
    <property type="component" value="Unassembled WGS sequence"/>
</dbReference>
<sequence length="130" mass="14593">MSAHEGRFEMQITTITANNVKIARIRSTEILITDVQSVLDLIGTVGYETLCERILLDKAAIAEEFFNLRSGLAGAVSQKFINYRVKVAIVGDFSIYESKSLQDFIRESNEGKDLFFLPDEQQAADRLSKV</sequence>
<comment type="caution">
    <text evidence="2">The sequence shown here is derived from an EMBL/GenBank/DDBJ whole genome shotgun (WGS) entry which is preliminary data.</text>
</comment>